<dbReference type="RefSeq" id="WP_019770180.1">
    <property type="nucleotide sequence ID" value="NZ_CP029490.1"/>
</dbReference>
<dbReference type="Gene3D" id="3.30.565.10">
    <property type="entry name" value="Histidine kinase-like ATPase, C-terminal domain"/>
    <property type="match status" value="1"/>
</dbReference>
<accession>A0ABM6W3P6</accession>
<dbReference type="Proteomes" id="UP000245369">
    <property type="component" value="Chromosome"/>
</dbReference>
<dbReference type="GO" id="GO:0005524">
    <property type="term" value="F:ATP binding"/>
    <property type="evidence" value="ECO:0007669"/>
    <property type="project" value="UniProtKB-KW"/>
</dbReference>
<dbReference type="InterPro" id="IPR036890">
    <property type="entry name" value="HATPase_C_sf"/>
</dbReference>
<dbReference type="EMBL" id="CP029490">
    <property type="protein sequence ID" value="AWN20071.1"/>
    <property type="molecule type" value="Genomic_DNA"/>
</dbReference>
<protein>
    <submittedName>
        <fullName evidence="1">ATP-binding protein</fullName>
    </submittedName>
</protein>
<keyword evidence="1" id="KW-0547">Nucleotide-binding</keyword>
<reference evidence="1 2" key="1">
    <citation type="submission" date="2018-05" db="EMBL/GenBank/DDBJ databases">
        <title>Complete genome sequences of Streptococcus sobrinus.</title>
        <authorList>
            <person name="Sales M."/>
            <person name="Jensen P.A."/>
        </authorList>
    </citation>
    <scope>NUCLEOTIDE SEQUENCE [LARGE SCALE GENOMIC DNA]</scope>
    <source>
        <strain evidence="1 2">SL1</strain>
    </source>
</reference>
<evidence type="ECO:0000313" key="1">
    <source>
        <dbReference type="EMBL" id="AWN20071.1"/>
    </source>
</evidence>
<organism evidence="1 2">
    <name type="scientific">Streptococcus sobrinus</name>
    <dbReference type="NCBI Taxonomy" id="1310"/>
    <lineage>
        <taxon>Bacteria</taxon>
        <taxon>Bacillati</taxon>
        <taxon>Bacillota</taxon>
        <taxon>Bacilli</taxon>
        <taxon>Lactobacillales</taxon>
        <taxon>Streptococcaceae</taxon>
        <taxon>Streptococcus</taxon>
    </lineage>
</organism>
<dbReference type="SUPFAM" id="SSF55874">
    <property type="entry name" value="ATPase domain of HSP90 chaperone/DNA topoisomerase II/histidine kinase"/>
    <property type="match status" value="1"/>
</dbReference>
<keyword evidence="2" id="KW-1185">Reference proteome</keyword>
<keyword evidence="1" id="KW-0067">ATP-binding</keyword>
<dbReference type="GeneID" id="93925031"/>
<name>A0ABM6W3P6_9STRE</name>
<sequence length="47" mass="5201">MFDNLFATFFKHNPPKSILYLKLKCQPDAILVTVADNGSGITSEDAE</sequence>
<evidence type="ECO:0000313" key="2">
    <source>
        <dbReference type="Proteomes" id="UP000245369"/>
    </source>
</evidence>
<gene>
    <name evidence="1" type="ORF">DK182_01350</name>
</gene>
<proteinExistence type="predicted"/>